<feature type="region of interest" description="Disordered" evidence="1">
    <location>
        <begin position="259"/>
        <end position="307"/>
    </location>
</feature>
<name>A0AAD4BIE6_BOLED</name>
<gene>
    <name evidence="4" type="ORF">L210DRAFT_3651260</name>
</gene>
<dbReference type="Gene3D" id="3.40.50.300">
    <property type="entry name" value="P-loop containing nucleotide triphosphate hydrolases"/>
    <property type="match status" value="1"/>
</dbReference>
<dbReference type="InterPro" id="IPR027417">
    <property type="entry name" value="P-loop_NTPase"/>
</dbReference>
<evidence type="ECO:0000259" key="2">
    <source>
        <dbReference type="Pfam" id="PF00394"/>
    </source>
</evidence>
<feature type="compositionally biased region" description="Low complexity" evidence="1">
    <location>
        <begin position="279"/>
        <end position="292"/>
    </location>
</feature>
<proteinExistence type="predicted"/>
<dbReference type="Pfam" id="PF00394">
    <property type="entry name" value="Cu-oxidase"/>
    <property type="match status" value="1"/>
</dbReference>
<organism evidence="4 5">
    <name type="scientific">Boletus edulis BED1</name>
    <dbReference type="NCBI Taxonomy" id="1328754"/>
    <lineage>
        <taxon>Eukaryota</taxon>
        <taxon>Fungi</taxon>
        <taxon>Dikarya</taxon>
        <taxon>Basidiomycota</taxon>
        <taxon>Agaricomycotina</taxon>
        <taxon>Agaricomycetes</taxon>
        <taxon>Agaricomycetidae</taxon>
        <taxon>Boletales</taxon>
        <taxon>Boletineae</taxon>
        <taxon>Boletaceae</taxon>
        <taxon>Boletoideae</taxon>
        <taxon>Boletus</taxon>
    </lineage>
</organism>
<dbReference type="AlphaFoldDB" id="A0AAD4BIE6"/>
<dbReference type="Proteomes" id="UP001194468">
    <property type="component" value="Unassembled WGS sequence"/>
</dbReference>
<dbReference type="InterPro" id="IPR001117">
    <property type="entry name" value="Cu-oxidase_2nd"/>
</dbReference>
<protein>
    <recommendedName>
        <fullName evidence="6">G domain-containing protein</fullName>
    </recommendedName>
</protein>
<feature type="domain" description="G" evidence="3">
    <location>
        <begin position="235"/>
        <end position="325"/>
    </location>
</feature>
<feature type="compositionally biased region" description="Polar residues" evidence="1">
    <location>
        <begin position="266"/>
        <end position="278"/>
    </location>
</feature>
<evidence type="ECO:0000259" key="3">
    <source>
        <dbReference type="Pfam" id="PF01926"/>
    </source>
</evidence>
<evidence type="ECO:0000256" key="1">
    <source>
        <dbReference type="SAM" id="MobiDB-lite"/>
    </source>
</evidence>
<keyword evidence="5" id="KW-1185">Reference proteome</keyword>
<sequence length="351" mass="37017">MLFLHPVPEGGGIPVIQRDIAMAFEDCWSPVIYDPDDPLGHLYDVNNDCHHDLGLALSHTLSPTWLGLRSGCSKLNIDQRQGSLLGWTSGSVLESMSKKGQDIASVSYGTELQPTEVDSVCIFPGHHHPVVVTANKTVENYEIRALSGVTSASLTVVKISPSFAMEATYGIPFDEGALHPFVNPGAPGIPEIGKADVNLQMALGINSSGSILLSEPGLVRKMTAASQGPGPDVLVAVMGATGTGKSTFINLLTNDEGIHIGHNPESETSNIQTARYGQSESSGPASPDPASSVRLPPSPASHGHRLSVDEKTGLSVILIDTPGFNDSYCSRACDVTIYPLIPGFIISMRAA</sequence>
<comment type="caution">
    <text evidence="4">The sequence shown here is derived from an EMBL/GenBank/DDBJ whole genome shotgun (WGS) entry which is preliminary data.</text>
</comment>
<evidence type="ECO:0000313" key="5">
    <source>
        <dbReference type="Proteomes" id="UP001194468"/>
    </source>
</evidence>
<dbReference type="GO" id="GO:0005525">
    <property type="term" value="F:GTP binding"/>
    <property type="evidence" value="ECO:0007669"/>
    <property type="project" value="InterPro"/>
</dbReference>
<feature type="domain" description="Plastocyanin-like" evidence="2">
    <location>
        <begin position="109"/>
        <end position="146"/>
    </location>
</feature>
<evidence type="ECO:0000313" key="4">
    <source>
        <dbReference type="EMBL" id="KAF8431202.1"/>
    </source>
</evidence>
<reference evidence="4" key="1">
    <citation type="submission" date="2019-10" db="EMBL/GenBank/DDBJ databases">
        <authorList>
            <consortium name="DOE Joint Genome Institute"/>
            <person name="Kuo A."/>
            <person name="Miyauchi S."/>
            <person name="Kiss E."/>
            <person name="Drula E."/>
            <person name="Kohler A."/>
            <person name="Sanchez-Garcia M."/>
            <person name="Andreopoulos B."/>
            <person name="Barry K.W."/>
            <person name="Bonito G."/>
            <person name="Buee M."/>
            <person name="Carver A."/>
            <person name="Chen C."/>
            <person name="Cichocki N."/>
            <person name="Clum A."/>
            <person name="Culley D."/>
            <person name="Crous P.W."/>
            <person name="Fauchery L."/>
            <person name="Girlanda M."/>
            <person name="Hayes R."/>
            <person name="Keri Z."/>
            <person name="LaButti K."/>
            <person name="Lipzen A."/>
            <person name="Lombard V."/>
            <person name="Magnuson J."/>
            <person name="Maillard F."/>
            <person name="Morin E."/>
            <person name="Murat C."/>
            <person name="Nolan M."/>
            <person name="Ohm R."/>
            <person name="Pangilinan J."/>
            <person name="Pereira M."/>
            <person name="Perotto S."/>
            <person name="Peter M."/>
            <person name="Riley R."/>
            <person name="Sitrit Y."/>
            <person name="Stielow B."/>
            <person name="Szollosi G."/>
            <person name="Zifcakova L."/>
            <person name="Stursova M."/>
            <person name="Spatafora J.W."/>
            <person name="Tedersoo L."/>
            <person name="Vaario L.-M."/>
            <person name="Yamada A."/>
            <person name="Yan M."/>
            <person name="Wang P."/>
            <person name="Xu J."/>
            <person name="Bruns T."/>
            <person name="Baldrian P."/>
            <person name="Vilgalys R."/>
            <person name="Henrissat B."/>
            <person name="Grigoriev I.V."/>
            <person name="Hibbett D."/>
            <person name="Nagy L.G."/>
            <person name="Martin F.M."/>
        </authorList>
    </citation>
    <scope>NUCLEOTIDE SEQUENCE</scope>
    <source>
        <strain evidence="4">BED1</strain>
    </source>
</reference>
<evidence type="ECO:0008006" key="6">
    <source>
        <dbReference type="Google" id="ProtNLM"/>
    </source>
</evidence>
<accession>A0AAD4BIE6</accession>
<reference evidence="4" key="2">
    <citation type="journal article" date="2020" name="Nat. Commun.">
        <title>Large-scale genome sequencing of mycorrhizal fungi provides insights into the early evolution of symbiotic traits.</title>
        <authorList>
            <person name="Miyauchi S."/>
            <person name="Kiss E."/>
            <person name="Kuo A."/>
            <person name="Drula E."/>
            <person name="Kohler A."/>
            <person name="Sanchez-Garcia M."/>
            <person name="Morin E."/>
            <person name="Andreopoulos B."/>
            <person name="Barry K.W."/>
            <person name="Bonito G."/>
            <person name="Buee M."/>
            <person name="Carver A."/>
            <person name="Chen C."/>
            <person name="Cichocki N."/>
            <person name="Clum A."/>
            <person name="Culley D."/>
            <person name="Crous P.W."/>
            <person name="Fauchery L."/>
            <person name="Girlanda M."/>
            <person name="Hayes R.D."/>
            <person name="Keri Z."/>
            <person name="LaButti K."/>
            <person name="Lipzen A."/>
            <person name="Lombard V."/>
            <person name="Magnuson J."/>
            <person name="Maillard F."/>
            <person name="Murat C."/>
            <person name="Nolan M."/>
            <person name="Ohm R.A."/>
            <person name="Pangilinan J."/>
            <person name="Pereira M.F."/>
            <person name="Perotto S."/>
            <person name="Peter M."/>
            <person name="Pfister S."/>
            <person name="Riley R."/>
            <person name="Sitrit Y."/>
            <person name="Stielow J.B."/>
            <person name="Szollosi G."/>
            <person name="Zifcakova L."/>
            <person name="Stursova M."/>
            <person name="Spatafora J.W."/>
            <person name="Tedersoo L."/>
            <person name="Vaario L.M."/>
            <person name="Yamada A."/>
            <person name="Yan M."/>
            <person name="Wang P."/>
            <person name="Xu J."/>
            <person name="Bruns T."/>
            <person name="Baldrian P."/>
            <person name="Vilgalys R."/>
            <person name="Dunand C."/>
            <person name="Henrissat B."/>
            <person name="Grigoriev I.V."/>
            <person name="Hibbett D."/>
            <person name="Nagy L.G."/>
            <person name="Martin F.M."/>
        </authorList>
    </citation>
    <scope>NUCLEOTIDE SEQUENCE</scope>
    <source>
        <strain evidence="4">BED1</strain>
    </source>
</reference>
<dbReference type="Pfam" id="PF01926">
    <property type="entry name" value="MMR_HSR1"/>
    <property type="match status" value="1"/>
</dbReference>
<dbReference type="InterPro" id="IPR006073">
    <property type="entry name" value="GTP-bd"/>
</dbReference>
<dbReference type="EMBL" id="WHUW01000052">
    <property type="protein sequence ID" value="KAF8431202.1"/>
    <property type="molecule type" value="Genomic_DNA"/>
</dbReference>
<dbReference type="SUPFAM" id="SSF52540">
    <property type="entry name" value="P-loop containing nucleoside triphosphate hydrolases"/>
    <property type="match status" value="1"/>
</dbReference>